<dbReference type="InterPro" id="IPR010994">
    <property type="entry name" value="RuvA_2-like"/>
</dbReference>
<dbReference type="NCBIfam" id="TIGR00426">
    <property type="entry name" value="competence protein ComEA helix-hairpin-helix repeat region"/>
    <property type="match status" value="1"/>
</dbReference>
<accession>A0A1G7NM40</accession>
<gene>
    <name evidence="3" type="ORF">SAMN05660235_02625</name>
</gene>
<keyword evidence="1" id="KW-1133">Transmembrane helix</keyword>
<name>A0A1G7NM40_9FIRM</name>
<evidence type="ECO:0000313" key="3">
    <source>
        <dbReference type="EMBL" id="SDF75042.1"/>
    </source>
</evidence>
<proteinExistence type="predicted"/>
<dbReference type="GO" id="GO:0015628">
    <property type="term" value="P:protein secretion by the type II secretion system"/>
    <property type="evidence" value="ECO:0007669"/>
    <property type="project" value="TreeGrafter"/>
</dbReference>
<sequence>MDGVQKRLVIILLMAALIVAGSFYHYWQKTTVTETVAGGPVVTAQSRTDEVVIYVSGAVNKPGVFKMAAGGRVLDAVNYAGGLAAGADSTRINLAQPLKDGMHVHVPTVVLAAGPGGSNPAGSAGKVNVNTASATELDKLPGIGPALAQRIIDYRQSIGGFKDLEEVKKVPGIGEAKFNQIKDKISL</sequence>
<dbReference type="OrthoDB" id="9790239at2"/>
<dbReference type="EMBL" id="FNBU01000026">
    <property type="protein sequence ID" value="SDF75042.1"/>
    <property type="molecule type" value="Genomic_DNA"/>
</dbReference>
<keyword evidence="4" id="KW-1185">Reference proteome</keyword>
<feature type="transmembrane region" description="Helical" evidence="1">
    <location>
        <begin position="7"/>
        <end position="27"/>
    </location>
</feature>
<keyword evidence="1" id="KW-0472">Membrane</keyword>
<dbReference type="InterPro" id="IPR019554">
    <property type="entry name" value="Soluble_ligand-bd"/>
</dbReference>
<feature type="domain" description="Helix-hairpin-helix DNA-binding motif class 1" evidence="2">
    <location>
        <begin position="165"/>
        <end position="184"/>
    </location>
</feature>
<evidence type="ECO:0000259" key="2">
    <source>
        <dbReference type="SMART" id="SM00278"/>
    </source>
</evidence>
<dbReference type="PANTHER" id="PTHR21180:SF32">
    <property type="entry name" value="ENDONUCLEASE_EXONUCLEASE_PHOSPHATASE FAMILY DOMAIN-CONTAINING PROTEIN 1"/>
    <property type="match status" value="1"/>
</dbReference>
<dbReference type="RefSeq" id="WP_093691583.1">
    <property type="nucleotide sequence ID" value="NZ_FNBU01000026.1"/>
</dbReference>
<dbReference type="InterPro" id="IPR003583">
    <property type="entry name" value="Hlx-hairpin-Hlx_DNA-bd_motif"/>
</dbReference>
<dbReference type="SMART" id="SM00278">
    <property type="entry name" value="HhH1"/>
    <property type="match status" value="2"/>
</dbReference>
<dbReference type="Gene3D" id="3.10.560.10">
    <property type="entry name" value="Outer membrane lipoprotein wza domain like"/>
    <property type="match status" value="1"/>
</dbReference>
<evidence type="ECO:0000313" key="4">
    <source>
        <dbReference type="Proteomes" id="UP000243333"/>
    </source>
</evidence>
<dbReference type="Pfam" id="PF10531">
    <property type="entry name" value="SLBB"/>
    <property type="match status" value="1"/>
</dbReference>
<organism evidence="3 4">
    <name type="scientific">Sporolituus thermophilus DSM 23256</name>
    <dbReference type="NCBI Taxonomy" id="1123285"/>
    <lineage>
        <taxon>Bacteria</taxon>
        <taxon>Bacillati</taxon>
        <taxon>Bacillota</taxon>
        <taxon>Negativicutes</taxon>
        <taxon>Selenomonadales</taxon>
        <taxon>Sporomusaceae</taxon>
        <taxon>Sporolituus</taxon>
    </lineage>
</organism>
<dbReference type="GO" id="GO:0015627">
    <property type="term" value="C:type II protein secretion system complex"/>
    <property type="evidence" value="ECO:0007669"/>
    <property type="project" value="TreeGrafter"/>
</dbReference>
<evidence type="ECO:0000256" key="1">
    <source>
        <dbReference type="SAM" id="Phobius"/>
    </source>
</evidence>
<dbReference type="AlphaFoldDB" id="A0A1G7NM40"/>
<dbReference type="STRING" id="1123285.SAMN05660235_02625"/>
<dbReference type="SUPFAM" id="SSF47781">
    <property type="entry name" value="RuvA domain 2-like"/>
    <property type="match status" value="1"/>
</dbReference>
<dbReference type="Pfam" id="PF12836">
    <property type="entry name" value="HHH_3"/>
    <property type="match status" value="1"/>
</dbReference>
<feature type="domain" description="Helix-hairpin-helix DNA-binding motif class 1" evidence="2">
    <location>
        <begin position="135"/>
        <end position="154"/>
    </location>
</feature>
<dbReference type="Gene3D" id="1.10.150.320">
    <property type="entry name" value="Photosystem II 12 kDa extrinsic protein"/>
    <property type="match status" value="1"/>
</dbReference>
<dbReference type="GO" id="GO:0003677">
    <property type="term" value="F:DNA binding"/>
    <property type="evidence" value="ECO:0007669"/>
    <property type="project" value="InterPro"/>
</dbReference>
<dbReference type="InterPro" id="IPR051675">
    <property type="entry name" value="Endo/Exo/Phosphatase_dom_1"/>
</dbReference>
<dbReference type="PANTHER" id="PTHR21180">
    <property type="entry name" value="ENDONUCLEASE/EXONUCLEASE/PHOSPHATASE FAMILY DOMAIN-CONTAINING PROTEIN 1"/>
    <property type="match status" value="1"/>
</dbReference>
<protein>
    <submittedName>
        <fullName evidence="3">Competence protein ComEA</fullName>
    </submittedName>
</protein>
<keyword evidence="1" id="KW-0812">Transmembrane</keyword>
<reference evidence="4" key="1">
    <citation type="submission" date="2016-10" db="EMBL/GenBank/DDBJ databases">
        <authorList>
            <person name="Varghese N."/>
            <person name="Submissions S."/>
        </authorList>
    </citation>
    <scope>NUCLEOTIDE SEQUENCE [LARGE SCALE GENOMIC DNA]</scope>
    <source>
        <strain evidence="4">DSM 23256</strain>
    </source>
</reference>
<dbReference type="GO" id="GO:0006281">
    <property type="term" value="P:DNA repair"/>
    <property type="evidence" value="ECO:0007669"/>
    <property type="project" value="InterPro"/>
</dbReference>
<dbReference type="InterPro" id="IPR004509">
    <property type="entry name" value="Competence_ComEA_HhH"/>
</dbReference>
<dbReference type="Proteomes" id="UP000243333">
    <property type="component" value="Unassembled WGS sequence"/>
</dbReference>